<organism evidence="4 5">
    <name type="scientific">candidate division TA06 bacterium</name>
    <dbReference type="NCBI Taxonomy" id="2250710"/>
    <lineage>
        <taxon>Bacteria</taxon>
        <taxon>Bacteria division TA06</taxon>
    </lineage>
</organism>
<dbReference type="FunFam" id="3.90.79.10:FF:000024">
    <property type="entry name" value="ADP-ribose pyrophosphatase"/>
    <property type="match status" value="1"/>
</dbReference>
<dbReference type="PANTHER" id="PTHR11839:SF18">
    <property type="entry name" value="NUDIX HYDROLASE DOMAIN-CONTAINING PROTEIN"/>
    <property type="match status" value="1"/>
</dbReference>
<evidence type="ECO:0000313" key="4">
    <source>
        <dbReference type="EMBL" id="TET43672.1"/>
    </source>
</evidence>
<gene>
    <name evidence="4" type="ORF">E3J62_12720</name>
</gene>
<dbReference type="SUPFAM" id="SSF55811">
    <property type="entry name" value="Nudix"/>
    <property type="match status" value="1"/>
</dbReference>
<dbReference type="PANTHER" id="PTHR11839">
    <property type="entry name" value="UDP/ADP-SUGAR PYROPHOSPHATASE"/>
    <property type="match status" value="1"/>
</dbReference>
<dbReference type="Gene3D" id="3.90.79.10">
    <property type="entry name" value="Nucleoside Triphosphate Pyrophosphohydrolase"/>
    <property type="match status" value="1"/>
</dbReference>
<dbReference type="Pfam" id="PF00293">
    <property type="entry name" value="NUDIX"/>
    <property type="match status" value="1"/>
</dbReference>
<dbReference type="InterPro" id="IPR015797">
    <property type="entry name" value="NUDIX_hydrolase-like_dom_sf"/>
</dbReference>
<evidence type="ECO:0000313" key="5">
    <source>
        <dbReference type="Proteomes" id="UP000315525"/>
    </source>
</evidence>
<keyword evidence="2 4" id="KW-0378">Hydrolase</keyword>
<dbReference type="PROSITE" id="PS00893">
    <property type="entry name" value="NUDIX_BOX"/>
    <property type="match status" value="1"/>
</dbReference>
<reference evidence="4 5" key="1">
    <citation type="submission" date="2019-03" db="EMBL/GenBank/DDBJ databases">
        <title>Metabolic potential of uncultured bacteria and archaea associated with petroleum seepage in deep-sea sediments.</title>
        <authorList>
            <person name="Dong X."/>
            <person name="Hubert C."/>
        </authorList>
    </citation>
    <scope>NUCLEOTIDE SEQUENCE [LARGE SCALE GENOMIC DNA]</scope>
    <source>
        <strain evidence="4">E44_bin18</strain>
    </source>
</reference>
<evidence type="ECO:0000256" key="2">
    <source>
        <dbReference type="ARBA" id="ARBA00022801"/>
    </source>
</evidence>
<feature type="domain" description="Nudix hydrolase" evidence="3">
    <location>
        <begin position="41"/>
        <end position="169"/>
    </location>
</feature>
<dbReference type="Proteomes" id="UP000315525">
    <property type="component" value="Unassembled WGS sequence"/>
</dbReference>
<dbReference type="GO" id="GO:0005829">
    <property type="term" value="C:cytosol"/>
    <property type="evidence" value="ECO:0007669"/>
    <property type="project" value="TreeGrafter"/>
</dbReference>
<comment type="caution">
    <text evidence="4">The sequence shown here is derived from an EMBL/GenBank/DDBJ whole genome shotgun (WGS) entry which is preliminary data.</text>
</comment>
<dbReference type="InterPro" id="IPR000086">
    <property type="entry name" value="NUDIX_hydrolase_dom"/>
</dbReference>
<proteinExistence type="predicted"/>
<dbReference type="GO" id="GO:0019693">
    <property type="term" value="P:ribose phosphate metabolic process"/>
    <property type="evidence" value="ECO:0007669"/>
    <property type="project" value="TreeGrafter"/>
</dbReference>
<dbReference type="EMBL" id="SOJN01000150">
    <property type="protein sequence ID" value="TET43672.1"/>
    <property type="molecule type" value="Genomic_DNA"/>
</dbReference>
<evidence type="ECO:0000256" key="1">
    <source>
        <dbReference type="ARBA" id="ARBA00001946"/>
    </source>
</evidence>
<dbReference type="InterPro" id="IPR020084">
    <property type="entry name" value="NUDIX_hydrolase_CS"/>
</dbReference>
<comment type="cofactor">
    <cofactor evidence="1">
        <name>Mg(2+)</name>
        <dbReference type="ChEBI" id="CHEBI:18420"/>
    </cofactor>
</comment>
<name>A0A523UMB1_UNCT6</name>
<dbReference type="PROSITE" id="PS51462">
    <property type="entry name" value="NUDIX"/>
    <property type="match status" value="1"/>
</dbReference>
<dbReference type="GO" id="GO:0006753">
    <property type="term" value="P:nucleoside phosphate metabolic process"/>
    <property type="evidence" value="ECO:0007669"/>
    <property type="project" value="TreeGrafter"/>
</dbReference>
<dbReference type="GO" id="GO:0016787">
    <property type="term" value="F:hydrolase activity"/>
    <property type="evidence" value="ECO:0007669"/>
    <property type="project" value="UniProtKB-KW"/>
</dbReference>
<sequence length="180" mass="20448">MNQMKEKKLSSKTVYSGRVFDVLVDEVELPSGRKTSREVVRHNGAVGLVPLLDDGRIVLEEQYRYPAEEILIEIPAGRLEEGEDPDDTARRELLEETGYLADTMERVLTFFTTPGYTSEKLYLYIARGLRKTESKPDFDENIRLMEISVQEALGLIKKGKIKDGKTIVALLYCKELVSCD</sequence>
<evidence type="ECO:0000259" key="3">
    <source>
        <dbReference type="PROSITE" id="PS51462"/>
    </source>
</evidence>
<protein>
    <submittedName>
        <fullName evidence="4">NUDIX hydrolase</fullName>
    </submittedName>
</protein>
<accession>A0A523UMB1</accession>
<dbReference type="AlphaFoldDB" id="A0A523UMB1"/>